<evidence type="ECO:0000313" key="1">
    <source>
        <dbReference type="EMBL" id="WVZ85079.1"/>
    </source>
</evidence>
<dbReference type="PANTHER" id="PTHR10775">
    <property type="entry name" value="OS08G0208400 PROTEIN"/>
    <property type="match status" value="1"/>
</dbReference>
<proteinExistence type="predicted"/>
<reference evidence="1 2" key="1">
    <citation type="submission" date="2024-02" db="EMBL/GenBank/DDBJ databases">
        <title>High-quality chromosome-scale genome assembly of Pensacola bahiagrass (Paspalum notatum Flugge var. saurae).</title>
        <authorList>
            <person name="Vega J.M."/>
            <person name="Podio M."/>
            <person name="Orjuela J."/>
            <person name="Siena L.A."/>
            <person name="Pessino S.C."/>
            <person name="Combes M.C."/>
            <person name="Mariac C."/>
            <person name="Albertini E."/>
            <person name="Pupilli F."/>
            <person name="Ortiz J.P.A."/>
            <person name="Leblanc O."/>
        </authorList>
    </citation>
    <scope>NUCLEOTIDE SEQUENCE [LARGE SCALE GENOMIC DNA]</scope>
    <source>
        <strain evidence="1">R1</strain>
        <tissue evidence="1">Leaf</tissue>
    </source>
</reference>
<name>A0AAQ3U3V1_PASNO</name>
<dbReference type="AlphaFoldDB" id="A0AAQ3U3V1"/>
<gene>
    <name evidence="1" type="ORF">U9M48_032037</name>
</gene>
<dbReference type="EMBL" id="CP144751">
    <property type="protein sequence ID" value="WVZ85079.1"/>
    <property type="molecule type" value="Genomic_DNA"/>
</dbReference>
<sequence length="286" mass="33105">MAGNRRGFSQEAFKVAKGPVTLCPCLDSKNGSYKTKHVMEEHLCRFRHGEQAPHRISEPAQQNCDGMMMDMLNDLAMWFEFNLEEDNQPPPKVQEFYRLLEAGDEKMHDHTEKTVLDTVSRLMAIKSKHNISNSCSNDITELVFEVIPSDHKLPKKLYFAKKMMAGLGMKYEKIDVCPSNCMLFWRKNDKLSTCRHCGKSRYIQVKNEAGENVDTTVPAKQLRYIPIIPRLKRLFLSMKIAKSIRWHKERRRGSQNEDVMVHPADGDAWKALDEFDPEFARDPRSV</sequence>
<organism evidence="1 2">
    <name type="scientific">Paspalum notatum var. saurae</name>
    <dbReference type="NCBI Taxonomy" id="547442"/>
    <lineage>
        <taxon>Eukaryota</taxon>
        <taxon>Viridiplantae</taxon>
        <taxon>Streptophyta</taxon>
        <taxon>Embryophyta</taxon>
        <taxon>Tracheophyta</taxon>
        <taxon>Spermatophyta</taxon>
        <taxon>Magnoliopsida</taxon>
        <taxon>Liliopsida</taxon>
        <taxon>Poales</taxon>
        <taxon>Poaceae</taxon>
        <taxon>PACMAD clade</taxon>
        <taxon>Panicoideae</taxon>
        <taxon>Andropogonodae</taxon>
        <taxon>Paspaleae</taxon>
        <taxon>Paspalinae</taxon>
        <taxon>Paspalum</taxon>
    </lineage>
</organism>
<evidence type="ECO:0000313" key="2">
    <source>
        <dbReference type="Proteomes" id="UP001341281"/>
    </source>
</evidence>
<keyword evidence="2" id="KW-1185">Reference proteome</keyword>
<protein>
    <submittedName>
        <fullName evidence="1">Uncharacterized protein</fullName>
    </submittedName>
</protein>
<accession>A0AAQ3U3V1</accession>
<dbReference type="PANTHER" id="PTHR10775:SF192">
    <property type="match status" value="1"/>
</dbReference>
<dbReference type="Proteomes" id="UP001341281">
    <property type="component" value="Chromosome 07"/>
</dbReference>